<reference evidence="1 2" key="1">
    <citation type="submission" date="2018-03" db="EMBL/GenBank/DDBJ databases">
        <authorList>
            <person name="Keele B.F."/>
        </authorList>
    </citation>
    <scope>NUCLEOTIDE SEQUENCE [LARGE SCALE GENOMIC DNA]</scope>
    <source>
        <strain evidence="1 2">CECT 8504</strain>
    </source>
</reference>
<evidence type="ECO:0000313" key="2">
    <source>
        <dbReference type="Proteomes" id="UP000244912"/>
    </source>
</evidence>
<dbReference type="UniPathway" id="UPA00344"/>
<evidence type="ECO:0000313" key="1">
    <source>
        <dbReference type="EMBL" id="SPJ24390.1"/>
    </source>
</evidence>
<name>A0A2R8BW62_9RHOB</name>
<dbReference type="AlphaFoldDB" id="A0A2R8BW62"/>
<dbReference type="InterPro" id="IPR036425">
    <property type="entry name" value="MoaB/Mog-like_dom_sf"/>
</dbReference>
<sequence length="328" mass="33355">MEFGEVPLDRAEGAILAHSHKVEGGRVRKGRVLSPEDIATLRAAGIDHVVVADPGPDDLIEDAAATRIADALVPDPAAVGLRATEAATGRVNFYATGPGVLSLQVAALHRLNRIDPMITVATLPPFARVAAGTMVATVKIISYAVDRGALDAAAAIGAAIAVAPVKLKTATLLITTMGDAGPGKGEAAVATRLDRLGMVLDRTEAIPHDAPAIADALSGVDSDLALLLTASATSDPRDVGPMGLVKAGGALTRFGMPVDPGNLLFYGTLGVRPVIGLPGCARSPALNGADWVLERICCGIAPTDEEIAAMGVGGLLKESPARPHPRAG</sequence>
<organism evidence="1 2">
    <name type="scientific">Palleronia abyssalis</name>
    <dbReference type="NCBI Taxonomy" id="1501240"/>
    <lineage>
        <taxon>Bacteria</taxon>
        <taxon>Pseudomonadati</taxon>
        <taxon>Pseudomonadota</taxon>
        <taxon>Alphaproteobacteria</taxon>
        <taxon>Rhodobacterales</taxon>
        <taxon>Roseobacteraceae</taxon>
        <taxon>Palleronia</taxon>
    </lineage>
</organism>
<dbReference type="RefSeq" id="WP_108894224.1">
    <property type="nucleotide sequence ID" value="NZ_ONZF01000004.1"/>
</dbReference>
<dbReference type="CDD" id="cd03522">
    <property type="entry name" value="MoeA_like"/>
    <property type="match status" value="1"/>
</dbReference>
<dbReference type="Gene3D" id="3.40.980.10">
    <property type="entry name" value="MoaB/Mog-like domain"/>
    <property type="match status" value="1"/>
</dbReference>
<accession>A0A2R8BW62</accession>
<dbReference type="EMBL" id="ONZF01000004">
    <property type="protein sequence ID" value="SPJ24390.1"/>
    <property type="molecule type" value="Genomic_DNA"/>
</dbReference>
<gene>
    <name evidence="1" type="ORF">PAA8504_02218</name>
</gene>
<dbReference type="Proteomes" id="UP000244912">
    <property type="component" value="Unassembled WGS sequence"/>
</dbReference>
<proteinExistence type="predicted"/>
<protein>
    <submittedName>
        <fullName evidence="1">Uncharacterized protein</fullName>
    </submittedName>
</protein>
<dbReference type="OrthoDB" id="9779263at2"/>
<keyword evidence="2" id="KW-1185">Reference proteome</keyword>
<dbReference type="SUPFAM" id="SSF53218">
    <property type="entry name" value="Molybdenum cofactor biosynthesis proteins"/>
    <property type="match status" value="1"/>
</dbReference>